<organism evidence="1 2">
    <name type="scientific">Trichinella murrelli</name>
    <dbReference type="NCBI Taxonomy" id="144512"/>
    <lineage>
        <taxon>Eukaryota</taxon>
        <taxon>Metazoa</taxon>
        <taxon>Ecdysozoa</taxon>
        <taxon>Nematoda</taxon>
        <taxon>Enoplea</taxon>
        <taxon>Dorylaimia</taxon>
        <taxon>Trichinellida</taxon>
        <taxon>Trichinellidae</taxon>
        <taxon>Trichinella</taxon>
    </lineage>
</organism>
<proteinExistence type="predicted"/>
<dbReference type="AlphaFoldDB" id="A0A0V0U188"/>
<dbReference type="EMBL" id="JYDJ01000092">
    <property type="protein sequence ID" value="KRX44631.1"/>
    <property type="molecule type" value="Genomic_DNA"/>
</dbReference>
<protein>
    <submittedName>
        <fullName evidence="1">Uncharacterized protein</fullName>
    </submittedName>
</protein>
<sequence length="70" mass="8412">MTNSFLLQNLKSELTEEPLDFFPITNLFLLGKELQHFSKDSSEKRRNLSYIWHRLIFKMTLAVAKFRHLK</sequence>
<gene>
    <name evidence="1" type="ORF">T05_14696</name>
</gene>
<keyword evidence="2" id="KW-1185">Reference proteome</keyword>
<name>A0A0V0U188_9BILA</name>
<accession>A0A0V0U188</accession>
<comment type="caution">
    <text evidence="1">The sequence shown here is derived from an EMBL/GenBank/DDBJ whole genome shotgun (WGS) entry which is preliminary data.</text>
</comment>
<dbReference type="Proteomes" id="UP000055048">
    <property type="component" value="Unassembled WGS sequence"/>
</dbReference>
<evidence type="ECO:0000313" key="1">
    <source>
        <dbReference type="EMBL" id="KRX44631.1"/>
    </source>
</evidence>
<evidence type="ECO:0000313" key="2">
    <source>
        <dbReference type="Proteomes" id="UP000055048"/>
    </source>
</evidence>
<reference evidence="1 2" key="1">
    <citation type="submission" date="2015-01" db="EMBL/GenBank/DDBJ databases">
        <title>Evolution of Trichinella species and genotypes.</title>
        <authorList>
            <person name="Korhonen P.K."/>
            <person name="Edoardo P."/>
            <person name="Giuseppe L.R."/>
            <person name="Gasser R.B."/>
        </authorList>
    </citation>
    <scope>NUCLEOTIDE SEQUENCE [LARGE SCALE GENOMIC DNA]</scope>
    <source>
        <strain evidence="1">ISS417</strain>
    </source>
</reference>